<feature type="transmembrane region" description="Helical" evidence="5">
    <location>
        <begin position="12"/>
        <end position="37"/>
    </location>
</feature>
<gene>
    <name evidence="7" type="ORF">SACC_05660</name>
</gene>
<dbReference type="RefSeq" id="WP_229571538.1">
    <property type="nucleotide sequence ID" value="NZ_AP025226.1"/>
</dbReference>
<evidence type="ECO:0000256" key="4">
    <source>
        <dbReference type="ARBA" id="ARBA00023136"/>
    </source>
</evidence>
<keyword evidence="7" id="KW-0378">Hydrolase</keyword>
<proteinExistence type="predicted"/>
<name>A0AAQ4CP18_9CREN</name>
<organism evidence="7 8">
    <name type="scientific">Saccharolobus caldissimus</name>
    <dbReference type="NCBI Taxonomy" id="1702097"/>
    <lineage>
        <taxon>Archaea</taxon>
        <taxon>Thermoproteota</taxon>
        <taxon>Thermoprotei</taxon>
        <taxon>Sulfolobales</taxon>
        <taxon>Sulfolobaceae</taxon>
        <taxon>Saccharolobus</taxon>
    </lineage>
</organism>
<dbReference type="SUPFAM" id="SSF144091">
    <property type="entry name" value="Rhomboid-like"/>
    <property type="match status" value="1"/>
</dbReference>
<evidence type="ECO:0000259" key="6">
    <source>
        <dbReference type="Pfam" id="PF01694"/>
    </source>
</evidence>
<keyword evidence="8" id="KW-1185">Reference proteome</keyword>
<feature type="transmembrane region" description="Helical" evidence="5">
    <location>
        <begin position="57"/>
        <end position="77"/>
    </location>
</feature>
<dbReference type="KEGG" id="scas:SACC_05660"/>
<dbReference type="InterPro" id="IPR035952">
    <property type="entry name" value="Rhomboid-like_sf"/>
</dbReference>
<evidence type="ECO:0000256" key="5">
    <source>
        <dbReference type="SAM" id="Phobius"/>
    </source>
</evidence>
<protein>
    <submittedName>
        <fullName evidence="7">Rhomboid family intramembrane serine protease</fullName>
    </submittedName>
</protein>
<keyword evidence="7" id="KW-0645">Protease</keyword>
<feature type="transmembrane region" description="Helical" evidence="5">
    <location>
        <begin position="162"/>
        <end position="182"/>
    </location>
</feature>
<evidence type="ECO:0000313" key="8">
    <source>
        <dbReference type="Proteomes" id="UP001319921"/>
    </source>
</evidence>
<dbReference type="EMBL" id="AP025226">
    <property type="protein sequence ID" value="BDB97549.1"/>
    <property type="molecule type" value="Genomic_DNA"/>
</dbReference>
<dbReference type="Pfam" id="PF01694">
    <property type="entry name" value="Rhomboid"/>
    <property type="match status" value="1"/>
</dbReference>
<dbReference type="PANTHER" id="PTHR43066">
    <property type="entry name" value="RHOMBOID-RELATED PROTEIN"/>
    <property type="match status" value="1"/>
</dbReference>
<feature type="transmembrane region" description="Helical" evidence="5">
    <location>
        <begin position="137"/>
        <end position="156"/>
    </location>
</feature>
<accession>A0AAQ4CP18</accession>
<dbReference type="GO" id="GO:0006508">
    <property type="term" value="P:proteolysis"/>
    <property type="evidence" value="ECO:0007669"/>
    <property type="project" value="UniProtKB-KW"/>
</dbReference>
<feature type="domain" description="Peptidase S54 rhomboid" evidence="6">
    <location>
        <begin position="50"/>
        <end position="179"/>
    </location>
</feature>
<dbReference type="InterPro" id="IPR022764">
    <property type="entry name" value="Peptidase_S54_rhomboid_dom"/>
</dbReference>
<dbReference type="Proteomes" id="UP001319921">
    <property type="component" value="Chromosome"/>
</dbReference>
<sequence>MDLKNVTQVPTFLLMLFVLLGFIIGYVASFFGNAIFYLEQLNYLVIHGFYYELFTSIFITNSFIDFIFNFISLYILYLIFGARVGKHEYAIFILSGILGNIFSLYLYPPLTLSSGASGGIFGLLSFYTFYDFISGGTLGIYGLIFLVSVFGLSDLLFPNVDIFAHIGGIIGGIIYAVAYHFISHGRKIN</sequence>
<dbReference type="AlphaFoldDB" id="A0AAQ4CP18"/>
<dbReference type="GeneID" id="68865296"/>
<dbReference type="Gene3D" id="1.20.1540.10">
    <property type="entry name" value="Rhomboid-like"/>
    <property type="match status" value="1"/>
</dbReference>
<evidence type="ECO:0000256" key="2">
    <source>
        <dbReference type="ARBA" id="ARBA00022692"/>
    </source>
</evidence>
<comment type="subcellular location">
    <subcellularLocation>
        <location evidence="1">Membrane</location>
        <topology evidence="1">Multi-pass membrane protein</topology>
    </subcellularLocation>
</comment>
<dbReference type="GO" id="GO:0004252">
    <property type="term" value="F:serine-type endopeptidase activity"/>
    <property type="evidence" value="ECO:0007669"/>
    <property type="project" value="InterPro"/>
</dbReference>
<evidence type="ECO:0000256" key="1">
    <source>
        <dbReference type="ARBA" id="ARBA00004141"/>
    </source>
</evidence>
<keyword evidence="4 5" id="KW-0472">Membrane</keyword>
<dbReference type="GO" id="GO:0016020">
    <property type="term" value="C:membrane"/>
    <property type="evidence" value="ECO:0007669"/>
    <property type="project" value="UniProtKB-SubCell"/>
</dbReference>
<reference evidence="7 8" key="1">
    <citation type="journal article" date="2022" name="Microbiol. Resour. Announc.">
        <title>Complete Genome Sequence of the Hyperthermophilic and Acidophilic Archaeon Saccharolobus caldissimus Strain HS-3T.</title>
        <authorList>
            <person name="Sakai H.D."/>
            <person name="Kurosawa N."/>
        </authorList>
    </citation>
    <scope>NUCLEOTIDE SEQUENCE [LARGE SCALE GENOMIC DNA]</scope>
    <source>
        <strain evidence="7 8">JCM32116</strain>
    </source>
</reference>
<dbReference type="PANTHER" id="PTHR43066:SF11">
    <property type="entry name" value="PEPTIDASE S54 RHOMBOID DOMAIN-CONTAINING PROTEIN"/>
    <property type="match status" value="1"/>
</dbReference>
<evidence type="ECO:0000256" key="3">
    <source>
        <dbReference type="ARBA" id="ARBA00022989"/>
    </source>
</evidence>
<keyword evidence="2 5" id="KW-0812">Transmembrane</keyword>
<keyword evidence="3 5" id="KW-1133">Transmembrane helix</keyword>
<feature type="transmembrane region" description="Helical" evidence="5">
    <location>
        <begin position="89"/>
        <end position="107"/>
    </location>
</feature>
<evidence type="ECO:0000313" key="7">
    <source>
        <dbReference type="EMBL" id="BDB97549.1"/>
    </source>
</evidence>